<feature type="domain" description="Rrn7/TAF1B N-terminal cyclin" evidence="12">
    <location>
        <begin position="90"/>
        <end position="222"/>
    </location>
</feature>
<comment type="subcellular location">
    <subcellularLocation>
        <location evidence="1">Nucleus</location>
        <location evidence="1">Nucleolus</location>
    </subcellularLocation>
</comment>
<dbReference type="InterPro" id="IPR021752">
    <property type="entry name" value="TF_Rrn7_Zf"/>
</dbReference>
<feature type="compositionally biased region" description="Basic and acidic residues" evidence="10">
    <location>
        <begin position="461"/>
        <end position="475"/>
    </location>
</feature>
<name>A0AB34KMP2_9PEZI</name>
<keyword evidence="8" id="KW-0804">Transcription</keyword>
<comment type="caution">
    <text evidence="14">The sequence shown here is derived from an EMBL/GenBank/DDBJ whole genome shotgun (WGS) entry which is preliminary data.</text>
</comment>
<organism evidence="14 15">
    <name type="scientific">Cladosporium halotolerans</name>
    <dbReference type="NCBI Taxonomy" id="1052096"/>
    <lineage>
        <taxon>Eukaryota</taxon>
        <taxon>Fungi</taxon>
        <taxon>Dikarya</taxon>
        <taxon>Ascomycota</taxon>
        <taxon>Pezizomycotina</taxon>
        <taxon>Dothideomycetes</taxon>
        <taxon>Dothideomycetidae</taxon>
        <taxon>Cladosporiales</taxon>
        <taxon>Cladosporiaceae</taxon>
        <taxon>Cladosporium</taxon>
    </lineage>
</organism>
<evidence type="ECO:0000256" key="7">
    <source>
        <dbReference type="ARBA" id="ARBA00023125"/>
    </source>
</evidence>
<dbReference type="InterPro" id="IPR048540">
    <property type="entry name" value="Rrn7_cyclin_N"/>
</dbReference>
<keyword evidence="15" id="KW-1185">Reference proteome</keyword>
<keyword evidence="6" id="KW-0805">Transcription regulation</keyword>
<protein>
    <recommendedName>
        <fullName evidence="16">RRN7-type domain-containing protein</fullName>
    </recommendedName>
</protein>
<comment type="similarity">
    <text evidence="2">Belongs to the RRN7/TAF1B family.</text>
</comment>
<evidence type="ECO:0000256" key="3">
    <source>
        <dbReference type="ARBA" id="ARBA00022723"/>
    </source>
</evidence>
<keyword evidence="7" id="KW-0238">DNA-binding</keyword>
<dbReference type="Pfam" id="PF11781">
    <property type="entry name" value="Zn_ribbon_RRN7"/>
    <property type="match status" value="1"/>
</dbReference>
<keyword evidence="9" id="KW-0539">Nucleus</keyword>
<dbReference type="Pfam" id="PF20644">
    <property type="entry name" value="Rrn7_cyclin_N"/>
    <property type="match status" value="1"/>
</dbReference>
<evidence type="ECO:0000256" key="4">
    <source>
        <dbReference type="ARBA" id="ARBA00022771"/>
    </source>
</evidence>
<keyword evidence="3" id="KW-0479">Metal-binding</keyword>
<evidence type="ECO:0000256" key="6">
    <source>
        <dbReference type="ARBA" id="ARBA00023015"/>
    </source>
</evidence>
<reference evidence="14 15" key="1">
    <citation type="journal article" date="2020" name="Microbiol. Resour. Announc.">
        <title>Draft Genome Sequence of a Cladosporium Species Isolated from the Mesophotic Ascidian Didemnum maculosum.</title>
        <authorList>
            <person name="Gioti A."/>
            <person name="Siaperas R."/>
            <person name="Nikolaivits E."/>
            <person name="Le Goff G."/>
            <person name="Ouazzani J."/>
            <person name="Kotoulas G."/>
            <person name="Topakas E."/>
        </authorList>
    </citation>
    <scope>NUCLEOTIDE SEQUENCE [LARGE SCALE GENOMIC DNA]</scope>
    <source>
        <strain evidence="14 15">TM138-S3</strain>
    </source>
</reference>
<dbReference type="PANTHER" id="PTHR31576">
    <property type="entry name" value="TATA BOX-BINDING PROTEIN-ASSOCIATED FACTOR RNA POLYMERASE I SUBUNIT B"/>
    <property type="match status" value="1"/>
</dbReference>
<dbReference type="GO" id="GO:0001164">
    <property type="term" value="F:RNA polymerase I core promoter sequence-specific DNA binding"/>
    <property type="evidence" value="ECO:0007669"/>
    <property type="project" value="InterPro"/>
</dbReference>
<feature type="region of interest" description="Disordered" evidence="10">
    <location>
        <begin position="132"/>
        <end position="172"/>
    </location>
</feature>
<evidence type="ECO:0000256" key="9">
    <source>
        <dbReference type="ARBA" id="ARBA00023242"/>
    </source>
</evidence>
<evidence type="ECO:0000256" key="5">
    <source>
        <dbReference type="ARBA" id="ARBA00022833"/>
    </source>
</evidence>
<evidence type="ECO:0000313" key="14">
    <source>
        <dbReference type="EMBL" id="KAL1585421.1"/>
    </source>
</evidence>
<keyword evidence="4" id="KW-0863">Zinc-finger</keyword>
<dbReference type="GO" id="GO:0008270">
    <property type="term" value="F:zinc ion binding"/>
    <property type="evidence" value="ECO:0007669"/>
    <property type="project" value="UniProtKB-KW"/>
</dbReference>
<evidence type="ECO:0000313" key="15">
    <source>
        <dbReference type="Proteomes" id="UP000803884"/>
    </source>
</evidence>
<evidence type="ECO:0000256" key="10">
    <source>
        <dbReference type="SAM" id="MobiDB-lite"/>
    </source>
</evidence>
<dbReference type="InterPro" id="IPR048538">
    <property type="entry name" value="Rrn7_cyclin_C"/>
</dbReference>
<evidence type="ECO:0000259" key="12">
    <source>
        <dbReference type="Pfam" id="PF20644"/>
    </source>
</evidence>
<dbReference type="EMBL" id="JAAQHG020000019">
    <property type="protein sequence ID" value="KAL1585421.1"/>
    <property type="molecule type" value="Genomic_DNA"/>
</dbReference>
<feature type="domain" description="RRN7-type" evidence="11">
    <location>
        <begin position="10"/>
        <end position="39"/>
    </location>
</feature>
<accession>A0AB34KMP2</accession>
<dbReference type="AlphaFoldDB" id="A0AB34KMP2"/>
<dbReference type="GO" id="GO:0042790">
    <property type="term" value="P:nucleolar large rRNA transcription by RNA polymerase I"/>
    <property type="evidence" value="ECO:0007669"/>
    <property type="project" value="TreeGrafter"/>
</dbReference>
<dbReference type="Proteomes" id="UP000803884">
    <property type="component" value="Unassembled WGS sequence"/>
</dbReference>
<dbReference type="RefSeq" id="XP_069228527.1">
    <property type="nucleotide sequence ID" value="XM_069374242.1"/>
</dbReference>
<feature type="domain" description="Rrn7/TAF1B C-terminal cyclin" evidence="13">
    <location>
        <begin position="245"/>
        <end position="417"/>
    </location>
</feature>
<evidence type="ECO:0000256" key="1">
    <source>
        <dbReference type="ARBA" id="ARBA00004604"/>
    </source>
</evidence>
<dbReference type="GO" id="GO:0070860">
    <property type="term" value="C:RNA polymerase I core factor complex"/>
    <property type="evidence" value="ECO:0007669"/>
    <property type="project" value="InterPro"/>
</dbReference>
<feature type="compositionally biased region" description="Basic and acidic residues" evidence="10">
    <location>
        <begin position="554"/>
        <end position="571"/>
    </location>
</feature>
<proteinExistence type="inferred from homology"/>
<evidence type="ECO:0000259" key="13">
    <source>
        <dbReference type="Pfam" id="PF20645"/>
    </source>
</evidence>
<evidence type="ECO:0008006" key="16">
    <source>
        <dbReference type="Google" id="ProtNLM"/>
    </source>
</evidence>
<dbReference type="GeneID" id="96007080"/>
<dbReference type="InterPro" id="IPR033599">
    <property type="entry name" value="TAF1B/Rrn7"/>
</dbReference>
<sequence length="571" mass="63012">MSLRAHKRPEPCGEENCGSRRFHVGDDGYTYCDRGHQQSHRGTVIAEDTGELVQLGRKQRRRDSDAESSARSRSRGFTGSKALEHYLLALQLVLRKQVAWLVSVAKLPAELEAITRDIWALRLRRLQSRVSYDSETDTEAPSQVFSSQSENESATSRGGGSSTIGRRRKRHVKTDGTVNLAETLAVLHVSAALLRIPLTIADIVDKIDTGELLYYSAARAVPATLLERLPPEFQGLLEPQRQLRGSALHKRVLELAALLGGEFGMEAPRANVPLLLYRWMGELALPLEVYAGTRRLARELGADFTVQVREGGAGSPVLLRYPEVQLMALLVVATKLFFPLDDVERHPTSAQDLSALQMDWDAWDATHNVSSSSSTEQDNAARGELRFSEAAGVTEPDCLTMGEAELDRYLDWYETNLASESVREQGRAGRDADFRRTLMRLFPTQPSSRAPPVEGEDSVGGEDRSLARSSADEATQRLRRVQQALRPRGIVVSAGDGAGGVEQGKVARAGSFYRRHREAADLEGPTRTLYAKAATLAGVALEEMTRAVFLTERGLQKREQRGAREEDAGEE</sequence>
<evidence type="ECO:0000256" key="8">
    <source>
        <dbReference type="ARBA" id="ARBA00023163"/>
    </source>
</evidence>
<evidence type="ECO:0000256" key="2">
    <source>
        <dbReference type="ARBA" id="ARBA00006899"/>
    </source>
</evidence>
<feature type="region of interest" description="Disordered" evidence="10">
    <location>
        <begin position="441"/>
        <end position="475"/>
    </location>
</feature>
<feature type="region of interest" description="Disordered" evidence="10">
    <location>
        <begin position="55"/>
        <end position="75"/>
    </location>
</feature>
<dbReference type="PANTHER" id="PTHR31576:SF2">
    <property type="entry name" value="TATA BOX-BINDING PROTEIN-ASSOCIATED FACTOR RNA POLYMERASE I SUBUNIT B"/>
    <property type="match status" value="1"/>
</dbReference>
<dbReference type="Pfam" id="PF20645">
    <property type="entry name" value="Rrn7_cyclin_C"/>
    <property type="match status" value="1"/>
</dbReference>
<keyword evidence="5" id="KW-0862">Zinc</keyword>
<feature type="region of interest" description="Disordered" evidence="10">
    <location>
        <begin position="552"/>
        <end position="571"/>
    </location>
</feature>
<gene>
    <name evidence="14" type="ORF">WHR41_05637</name>
</gene>
<feature type="compositionally biased region" description="Polar residues" evidence="10">
    <location>
        <begin position="132"/>
        <end position="152"/>
    </location>
</feature>
<evidence type="ECO:0000259" key="11">
    <source>
        <dbReference type="Pfam" id="PF11781"/>
    </source>
</evidence>